<dbReference type="InterPro" id="IPR036693">
    <property type="entry name" value="TF_LuxR_autoind-bd_dom_sf"/>
</dbReference>
<dbReference type="InterPro" id="IPR005143">
    <property type="entry name" value="TF_LuxR_autoind-bd_dom"/>
</dbReference>
<proteinExistence type="predicted"/>
<reference evidence="5" key="1">
    <citation type="journal article" date="2014" name="Int. J. Syst. Evol. Microbiol.">
        <title>Complete genome sequence of Corynebacterium casei LMG S-19264T (=DSM 44701T), isolated from a smear-ripened cheese.</title>
        <authorList>
            <consortium name="US DOE Joint Genome Institute (JGI-PGF)"/>
            <person name="Walter F."/>
            <person name="Albersmeier A."/>
            <person name="Kalinowski J."/>
            <person name="Ruckert C."/>
        </authorList>
    </citation>
    <scope>NUCLEOTIDE SEQUENCE</scope>
    <source>
        <strain evidence="5">KCTC 32422</strain>
    </source>
</reference>
<evidence type="ECO:0000313" key="6">
    <source>
        <dbReference type="Proteomes" id="UP000634139"/>
    </source>
</evidence>
<dbReference type="SUPFAM" id="SSF75516">
    <property type="entry name" value="Pheromone-binding domain of LuxR-like quorum-sensing transcription factors"/>
    <property type="match status" value="1"/>
</dbReference>
<dbReference type="Gene3D" id="3.30.450.80">
    <property type="entry name" value="Transcription factor LuxR-like, autoinducer-binding domain"/>
    <property type="match status" value="1"/>
</dbReference>
<name>A0A918VJZ3_9SPHN</name>
<dbReference type="EMBL" id="BMZD01000005">
    <property type="protein sequence ID" value="GHA02239.1"/>
    <property type="molecule type" value="Genomic_DNA"/>
</dbReference>
<dbReference type="Proteomes" id="UP000634139">
    <property type="component" value="Unassembled WGS sequence"/>
</dbReference>
<dbReference type="AlphaFoldDB" id="A0A918VJZ3"/>
<organism evidence="5 6">
    <name type="scientific">Novosphingobium arvoryzae</name>
    <dbReference type="NCBI Taxonomy" id="1256514"/>
    <lineage>
        <taxon>Bacteria</taxon>
        <taxon>Pseudomonadati</taxon>
        <taxon>Pseudomonadota</taxon>
        <taxon>Alphaproteobacteria</taxon>
        <taxon>Sphingomonadales</taxon>
        <taxon>Sphingomonadaceae</taxon>
        <taxon>Novosphingobium</taxon>
    </lineage>
</organism>
<dbReference type="Pfam" id="PF03472">
    <property type="entry name" value="Autoind_bind"/>
    <property type="match status" value="1"/>
</dbReference>
<evidence type="ECO:0000256" key="1">
    <source>
        <dbReference type="ARBA" id="ARBA00023015"/>
    </source>
</evidence>
<dbReference type="RefSeq" id="WP_189541837.1">
    <property type="nucleotide sequence ID" value="NZ_BMZD01000005.1"/>
</dbReference>
<keyword evidence="6" id="KW-1185">Reference proteome</keyword>
<keyword evidence="3" id="KW-0804">Transcription</keyword>
<evidence type="ECO:0000259" key="4">
    <source>
        <dbReference type="Pfam" id="PF03472"/>
    </source>
</evidence>
<evidence type="ECO:0000256" key="2">
    <source>
        <dbReference type="ARBA" id="ARBA00023125"/>
    </source>
</evidence>
<protein>
    <recommendedName>
        <fullName evidence="4">Transcription factor LuxR-like autoinducer-binding domain-containing protein</fullName>
    </recommendedName>
</protein>
<sequence>MYVGSRLRETLSRLDAASTTDILRDELAEAALDMGFPYMALVQHGGLPRLIDEAMVITNYPPHFVEFYVTNHCQVYDPVYEVSQRLDRPFGWDEISSLVDLTEIQLALFKEARRYGIAHGVTVPLQIPSESFASCTFAGPDPIEMNPSRLATLQIVAAFGFKVWTGVQKGPR</sequence>
<dbReference type="GO" id="GO:0003677">
    <property type="term" value="F:DNA binding"/>
    <property type="evidence" value="ECO:0007669"/>
    <property type="project" value="UniProtKB-KW"/>
</dbReference>
<comment type="caution">
    <text evidence="5">The sequence shown here is derived from an EMBL/GenBank/DDBJ whole genome shotgun (WGS) entry which is preliminary data.</text>
</comment>
<evidence type="ECO:0000313" key="5">
    <source>
        <dbReference type="EMBL" id="GHA02239.1"/>
    </source>
</evidence>
<gene>
    <name evidence="5" type="ORF">GCM10011617_23920</name>
</gene>
<feature type="domain" description="Transcription factor LuxR-like autoinducer-binding" evidence="4">
    <location>
        <begin position="23"/>
        <end position="157"/>
    </location>
</feature>
<accession>A0A918VJZ3</accession>
<evidence type="ECO:0000256" key="3">
    <source>
        <dbReference type="ARBA" id="ARBA00023163"/>
    </source>
</evidence>
<keyword evidence="2" id="KW-0238">DNA-binding</keyword>
<keyword evidence="1" id="KW-0805">Transcription regulation</keyword>
<reference evidence="5" key="2">
    <citation type="submission" date="2020-09" db="EMBL/GenBank/DDBJ databases">
        <authorList>
            <person name="Sun Q."/>
            <person name="Kim S."/>
        </authorList>
    </citation>
    <scope>NUCLEOTIDE SEQUENCE</scope>
    <source>
        <strain evidence="5">KCTC 32422</strain>
    </source>
</reference>